<keyword evidence="4" id="KW-1185">Reference proteome</keyword>
<accession>A0ABW1NFC1</accession>
<evidence type="ECO:0000313" key="3">
    <source>
        <dbReference type="EMBL" id="MFC6081668.1"/>
    </source>
</evidence>
<protein>
    <submittedName>
        <fullName evidence="3">WhiB family transcriptional regulator</fullName>
    </submittedName>
</protein>
<name>A0ABW1NFC1_9ACTN</name>
<proteinExistence type="predicted"/>
<feature type="region of interest" description="Disordered" evidence="1">
    <location>
        <begin position="38"/>
        <end position="57"/>
    </location>
</feature>
<evidence type="ECO:0000256" key="1">
    <source>
        <dbReference type="SAM" id="MobiDB-lite"/>
    </source>
</evidence>
<evidence type="ECO:0000259" key="2">
    <source>
        <dbReference type="PROSITE" id="PS51674"/>
    </source>
</evidence>
<comment type="caution">
    <text evidence="3">The sequence shown here is derived from an EMBL/GenBank/DDBJ whole genome shotgun (WGS) entry which is preliminary data.</text>
</comment>
<dbReference type="Pfam" id="PF02467">
    <property type="entry name" value="Whib"/>
    <property type="match status" value="1"/>
</dbReference>
<dbReference type="PROSITE" id="PS51674">
    <property type="entry name" value="4FE4S_WBL"/>
    <property type="match status" value="1"/>
</dbReference>
<dbReference type="EMBL" id="JBHSRF010000011">
    <property type="protein sequence ID" value="MFC6081668.1"/>
    <property type="molecule type" value="Genomic_DNA"/>
</dbReference>
<reference evidence="4" key="1">
    <citation type="journal article" date="2019" name="Int. J. Syst. Evol. Microbiol.">
        <title>The Global Catalogue of Microorganisms (GCM) 10K type strain sequencing project: providing services to taxonomists for standard genome sequencing and annotation.</title>
        <authorList>
            <consortium name="The Broad Institute Genomics Platform"/>
            <consortium name="The Broad Institute Genome Sequencing Center for Infectious Disease"/>
            <person name="Wu L."/>
            <person name="Ma J."/>
        </authorList>
    </citation>
    <scope>NUCLEOTIDE SEQUENCE [LARGE SCALE GENOMIC DNA]</scope>
    <source>
        <strain evidence="4">JCM 30346</strain>
    </source>
</reference>
<evidence type="ECO:0000313" key="4">
    <source>
        <dbReference type="Proteomes" id="UP001596137"/>
    </source>
</evidence>
<feature type="domain" description="4Fe-4S Wbl-type" evidence="2">
    <location>
        <begin position="36"/>
        <end position="102"/>
    </location>
</feature>
<dbReference type="RefSeq" id="WP_380750062.1">
    <property type="nucleotide sequence ID" value="NZ_JBHSRF010000011.1"/>
</dbReference>
<gene>
    <name evidence="3" type="ORF">ACFP1K_10885</name>
</gene>
<sequence>MSHRTTRPYTAAVHPAVLLAGAIITEMSPRLAEEAACGIDPELHTGPDAYTDEPDDQRAARVQVATEVCAECPVQSLCLSRTMRIRPDAGVWAGLDVGTIEWPRVLAGALLNGIGLDARREVA</sequence>
<dbReference type="Proteomes" id="UP001596137">
    <property type="component" value="Unassembled WGS sequence"/>
</dbReference>
<dbReference type="InterPro" id="IPR034768">
    <property type="entry name" value="4FE4S_WBL"/>
</dbReference>
<organism evidence="3 4">
    <name type="scientific">Sphaerisporangium aureirubrum</name>
    <dbReference type="NCBI Taxonomy" id="1544736"/>
    <lineage>
        <taxon>Bacteria</taxon>
        <taxon>Bacillati</taxon>
        <taxon>Actinomycetota</taxon>
        <taxon>Actinomycetes</taxon>
        <taxon>Streptosporangiales</taxon>
        <taxon>Streptosporangiaceae</taxon>
        <taxon>Sphaerisporangium</taxon>
    </lineage>
</organism>